<name>A0A9D4T846_RHISA</name>
<dbReference type="PANTHER" id="PTHR33198:SF19">
    <property type="entry name" value="CCHC-TYPE DOMAIN-CONTAINING PROTEIN"/>
    <property type="match status" value="1"/>
</dbReference>
<evidence type="ECO:0000256" key="1">
    <source>
        <dbReference type="SAM" id="MobiDB-lite"/>
    </source>
</evidence>
<feature type="compositionally biased region" description="Polar residues" evidence="1">
    <location>
        <begin position="170"/>
        <end position="181"/>
    </location>
</feature>
<protein>
    <submittedName>
        <fullName evidence="2">Uncharacterized protein</fullName>
    </submittedName>
</protein>
<organism evidence="2 3">
    <name type="scientific">Rhipicephalus sanguineus</name>
    <name type="common">Brown dog tick</name>
    <name type="synonym">Ixodes sanguineus</name>
    <dbReference type="NCBI Taxonomy" id="34632"/>
    <lineage>
        <taxon>Eukaryota</taxon>
        <taxon>Metazoa</taxon>
        <taxon>Ecdysozoa</taxon>
        <taxon>Arthropoda</taxon>
        <taxon>Chelicerata</taxon>
        <taxon>Arachnida</taxon>
        <taxon>Acari</taxon>
        <taxon>Parasitiformes</taxon>
        <taxon>Ixodida</taxon>
        <taxon>Ixodoidea</taxon>
        <taxon>Ixodidae</taxon>
        <taxon>Rhipicephalinae</taxon>
        <taxon>Rhipicephalus</taxon>
        <taxon>Rhipicephalus</taxon>
    </lineage>
</organism>
<gene>
    <name evidence="2" type="ORF">HPB52_020470</name>
</gene>
<comment type="caution">
    <text evidence="2">The sequence shown here is derived from an EMBL/GenBank/DDBJ whole genome shotgun (WGS) entry which is preliminary data.</text>
</comment>
<reference evidence="2" key="2">
    <citation type="submission" date="2021-09" db="EMBL/GenBank/DDBJ databases">
        <authorList>
            <person name="Jia N."/>
            <person name="Wang J."/>
            <person name="Shi W."/>
            <person name="Du L."/>
            <person name="Sun Y."/>
            <person name="Zhan W."/>
            <person name="Jiang J."/>
            <person name="Wang Q."/>
            <person name="Zhang B."/>
            <person name="Ji P."/>
            <person name="Sakyi L.B."/>
            <person name="Cui X."/>
            <person name="Yuan T."/>
            <person name="Jiang B."/>
            <person name="Yang W."/>
            <person name="Lam T.T.-Y."/>
            <person name="Chang Q."/>
            <person name="Ding S."/>
            <person name="Wang X."/>
            <person name="Zhu J."/>
            <person name="Ruan X."/>
            <person name="Zhao L."/>
            <person name="Wei J."/>
            <person name="Que T."/>
            <person name="Du C."/>
            <person name="Cheng J."/>
            <person name="Dai P."/>
            <person name="Han X."/>
            <person name="Huang E."/>
            <person name="Gao Y."/>
            <person name="Liu J."/>
            <person name="Shao H."/>
            <person name="Ye R."/>
            <person name="Li L."/>
            <person name="Wei W."/>
            <person name="Wang X."/>
            <person name="Wang C."/>
            <person name="Huo Q."/>
            <person name="Li W."/>
            <person name="Guo W."/>
            <person name="Chen H."/>
            <person name="Chen S."/>
            <person name="Zhou L."/>
            <person name="Zhou L."/>
            <person name="Ni X."/>
            <person name="Tian J."/>
            <person name="Zhou Y."/>
            <person name="Sheng Y."/>
            <person name="Liu T."/>
            <person name="Pan Y."/>
            <person name="Xia L."/>
            <person name="Li J."/>
            <person name="Zhao F."/>
            <person name="Cao W."/>
        </authorList>
    </citation>
    <scope>NUCLEOTIDE SEQUENCE</scope>
    <source>
        <strain evidence="2">Rsan-2018</strain>
        <tissue evidence="2">Larvae</tissue>
    </source>
</reference>
<dbReference type="AlphaFoldDB" id="A0A9D4T846"/>
<sequence>MASAFLQPPAHFEPGDNPQQAWDDWKEAYNIYEQACEYATKPTTTRRALLLHVLGPHGCRVAQTFPPPPPTTVGEQPTDQFTYLLEQFDALYRPYKNVIQAQAEKCDFGEKKDRLIGDRIVVGIREAALRERLFRERDLTLVKIVTTCKAAEISKKHVKKLQEPNFEVQALQNPKQWTSQKPAPMENRQQKPQLKLQQNERIRGFKEEKSGFDAQSGFDRVATATTSGSGGSSQPPTTRSRVL</sequence>
<dbReference type="EMBL" id="JABSTV010001246">
    <property type="protein sequence ID" value="KAH7976840.1"/>
    <property type="molecule type" value="Genomic_DNA"/>
</dbReference>
<feature type="compositionally biased region" description="Basic and acidic residues" evidence="1">
    <location>
        <begin position="198"/>
        <end position="211"/>
    </location>
</feature>
<reference evidence="2" key="1">
    <citation type="journal article" date="2020" name="Cell">
        <title>Large-Scale Comparative Analyses of Tick Genomes Elucidate Their Genetic Diversity and Vector Capacities.</title>
        <authorList>
            <consortium name="Tick Genome and Microbiome Consortium (TIGMIC)"/>
            <person name="Jia N."/>
            <person name="Wang J."/>
            <person name="Shi W."/>
            <person name="Du L."/>
            <person name="Sun Y."/>
            <person name="Zhan W."/>
            <person name="Jiang J.F."/>
            <person name="Wang Q."/>
            <person name="Zhang B."/>
            <person name="Ji P."/>
            <person name="Bell-Sakyi L."/>
            <person name="Cui X.M."/>
            <person name="Yuan T.T."/>
            <person name="Jiang B.G."/>
            <person name="Yang W.F."/>
            <person name="Lam T.T."/>
            <person name="Chang Q.C."/>
            <person name="Ding S.J."/>
            <person name="Wang X.J."/>
            <person name="Zhu J.G."/>
            <person name="Ruan X.D."/>
            <person name="Zhao L."/>
            <person name="Wei J.T."/>
            <person name="Ye R.Z."/>
            <person name="Que T.C."/>
            <person name="Du C.H."/>
            <person name="Zhou Y.H."/>
            <person name="Cheng J.X."/>
            <person name="Dai P.F."/>
            <person name="Guo W.B."/>
            <person name="Han X.H."/>
            <person name="Huang E.J."/>
            <person name="Li L.F."/>
            <person name="Wei W."/>
            <person name="Gao Y.C."/>
            <person name="Liu J.Z."/>
            <person name="Shao H.Z."/>
            <person name="Wang X."/>
            <person name="Wang C.C."/>
            <person name="Yang T.C."/>
            <person name="Huo Q.B."/>
            <person name="Li W."/>
            <person name="Chen H.Y."/>
            <person name="Chen S.E."/>
            <person name="Zhou L.G."/>
            <person name="Ni X.B."/>
            <person name="Tian J.H."/>
            <person name="Sheng Y."/>
            <person name="Liu T."/>
            <person name="Pan Y.S."/>
            <person name="Xia L.Y."/>
            <person name="Li J."/>
            <person name="Zhao F."/>
            <person name="Cao W.C."/>
        </authorList>
    </citation>
    <scope>NUCLEOTIDE SEQUENCE</scope>
    <source>
        <strain evidence="2">Rsan-2018</strain>
    </source>
</reference>
<dbReference type="PANTHER" id="PTHR33198">
    <property type="entry name" value="ANK_REP_REGION DOMAIN-CONTAINING PROTEIN-RELATED"/>
    <property type="match status" value="1"/>
</dbReference>
<feature type="compositionally biased region" description="Low complexity" evidence="1">
    <location>
        <begin position="222"/>
        <end position="243"/>
    </location>
</feature>
<accession>A0A9D4T846</accession>
<keyword evidence="3" id="KW-1185">Reference proteome</keyword>
<evidence type="ECO:0000313" key="2">
    <source>
        <dbReference type="EMBL" id="KAH7976840.1"/>
    </source>
</evidence>
<evidence type="ECO:0000313" key="3">
    <source>
        <dbReference type="Proteomes" id="UP000821837"/>
    </source>
</evidence>
<feature type="region of interest" description="Disordered" evidence="1">
    <location>
        <begin position="167"/>
        <end position="243"/>
    </location>
</feature>
<proteinExistence type="predicted"/>
<dbReference type="Proteomes" id="UP000821837">
    <property type="component" value="Chromosome 10"/>
</dbReference>
<dbReference type="VEuPathDB" id="VectorBase:RSAN_028517"/>